<dbReference type="InterPro" id="IPR000468">
    <property type="entry name" value="Barstar"/>
</dbReference>
<keyword evidence="4" id="KW-1185">Reference proteome</keyword>
<evidence type="ECO:0000256" key="1">
    <source>
        <dbReference type="ARBA" id="ARBA00006845"/>
    </source>
</evidence>
<name>A0A1W2AZR4_9FLAO</name>
<dbReference type="EMBL" id="FWXS01000005">
    <property type="protein sequence ID" value="SMC66203.1"/>
    <property type="molecule type" value="Genomic_DNA"/>
</dbReference>
<feature type="domain" description="Barstar (barnase inhibitor)" evidence="2">
    <location>
        <begin position="4"/>
        <end position="70"/>
    </location>
</feature>
<accession>A0A1W2AZR4</accession>
<evidence type="ECO:0000313" key="4">
    <source>
        <dbReference type="Proteomes" id="UP000192393"/>
    </source>
</evidence>
<organism evidence="3 4">
    <name type="scientific">Moheibacter sediminis</name>
    <dbReference type="NCBI Taxonomy" id="1434700"/>
    <lineage>
        <taxon>Bacteria</taxon>
        <taxon>Pseudomonadati</taxon>
        <taxon>Bacteroidota</taxon>
        <taxon>Flavobacteriia</taxon>
        <taxon>Flavobacteriales</taxon>
        <taxon>Weeksellaceae</taxon>
        <taxon>Moheibacter</taxon>
    </lineage>
</organism>
<reference evidence="3 4" key="1">
    <citation type="submission" date="2017-04" db="EMBL/GenBank/DDBJ databases">
        <authorList>
            <person name="Afonso C.L."/>
            <person name="Miller P.J."/>
            <person name="Scott M.A."/>
            <person name="Spackman E."/>
            <person name="Goraichik I."/>
            <person name="Dimitrov K.M."/>
            <person name="Suarez D.L."/>
            <person name="Swayne D.E."/>
        </authorList>
    </citation>
    <scope>NUCLEOTIDE SEQUENCE [LARGE SCALE GENOMIC DNA]</scope>
    <source>
        <strain evidence="3 4">CGMCC 1.12708</strain>
    </source>
</reference>
<comment type="similarity">
    <text evidence="1">Belongs to the barstar family.</text>
</comment>
<proteinExistence type="inferred from homology"/>
<protein>
    <submittedName>
        <fullName evidence="3">Barstar (Barnase inhibitor)</fullName>
    </submittedName>
</protein>
<evidence type="ECO:0000313" key="3">
    <source>
        <dbReference type="EMBL" id="SMC66203.1"/>
    </source>
</evidence>
<evidence type="ECO:0000259" key="2">
    <source>
        <dbReference type="Pfam" id="PF01337"/>
    </source>
</evidence>
<sequence length="125" mass="14724">MKKEFRLDGNNFDDLEGFYIEIYKLMTLYEDWKPAHNLDALNDMLYSGFGEEAILIWKNSEKSKLDLGSEATIDFYKNKVKHGKPFNITWAKEKLEELQSEKGQTLFEILIEIFTDHPNIDLILE</sequence>
<dbReference type="RefSeq" id="WP_245828506.1">
    <property type="nucleotide sequence ID" value="NZ_FWXS01000005.1"/>
</dbReference>
<dbReference type="SUPFAM" id="SSF52038">
    <property type="entry name" value="Barstar-related"/>
    <property type="match status" value="1"/>
</dbReference>
<dbReference type="Pfam" id="PF01337">
    <property type="entry name" value="Barstar"/>
    <property type="match status" value="1"/>
</dbReference>
<gene>
    <name evidence="3" type="ORF">SAMN06296427_105184</name>
</gene>
<dbReference type="InterPro" id="IPR035905">
    <property type="entry name" value="Barstar-like_sf"/>
</dbReference>
<dbReference type="AlphaFoldDB" id="A0A1W2AZR4"/>
<dbReference type="Proteomes" id="UP000192393">
    <property type="component" value="Unassembled WGS sequence"/>
</dbReference>
<dbReference type="Gene3D" id="3.30.370.10">
    <property type="entry name" value="Barstar-like"/>
    <property type="match status" value="1"/>
</dbReference>